<gene>
    <name evidence="3" type="primary">Acey_s0068.g194</name>
    <name evidence="3" type="ORF">Y032_0068g194</name>
</gene>
<evidence type="ECO:0000313" key="4">
    <source>
        <dbReference type="Proteomes" id="UP000024635"/>
    </source>
</evidence>
<feature type="transmembrane region" description="Helical" evidence="2">
    <location>
        <begin position="56"/>
        <end position="75"/>
    </location>
</feature>
<name>A0A016TYK5_9BILA</name>
<proteinExistence type="inferred from homology"/>
<comment type="similarity">
    <text evidence="1">Belongs to the nematode receptor-like protein sre family.</text>
</comment>
<reference evidence="4" key="1">
    <citation type="journal article" date="2015" name="Nat. Genet.">
        <title>The genome and transcriptome of the zoonotic hookworm Ancylostoma ceylanicum identify infection-specific gene families.</title>
        <authorList>
            <person name="Schwarz E.M."/>
            <person name="Hu Y."/>
            <person name="Antoshechkin I."/>
            <person name="Miller M.M."/>
            <person name="Sternberg P.W."/>
            <person name="Aroian R.V."/>
        </authorList>
    </citation>
    <scope>NUCLEOTIDE SEQUENCE</scope>
    <source>
        <strain evidence="4">HY135</strain>
    </source>
</reference>
<evidence type="ECO:0000256" key="2">
    <source>
        <dbReference type="SAM" id="Phobius"/>
    </source>
</evidence>
<dbReference type="InterPro" id="IPR004151">
    <property type="entry name" value="7TM_GPCR_serpentine_rcpt_Sre"/>
</dbReference>
<keyword evidence="2" id="KW-1133">Transmembrane helix</keyword>
<dbReference type="EMBL" id="JARK01001404">
    <property type="protein sequence ID" value="EYC07905.1"/>
    <property type="molecule type" value="Genomic_DNA"/>
</dbReference>
<feature type="transmembrane region" description="Helical" evidence="2">
    <location>
        <begin position="113"/>
        <end position="139"/>
    </location>
</feature>
<organism evidence="3 4">
    <name type="scientific">Ancylostoma ceylanicum</name>
    <dbReference type="NCBI Taxonomy" id="53326"/>
    <lineage>
        <taxon>Eukaryota</taxon>
        <taxon>Metazoa</taxon>
        <taxon>Ecdysozoa</taxon>
        <taxon>Nematoda</taxon>
        <taxon>Chromadorea</taxon>
        <taxon>Rhabditida</taxon>
        <taxon>Rhabditina</taxon>
        <taxon>Rhabditomorpha</taxon>
        <taxon>Strongyloidea</taxon>
        <taxon>Ancylostomatidae</taxon>
        <taxon>Ancylostomatinae</taxon>
        <taxon>Ancylostoma</taxon>
    </lineage>
</organism>
<dbReference type="GO" id="GO:0016020">
    <property type="term" value="C:membrane"/>
    <property type="evidence" value="ECO:0007669"/>
    <property type="project" value="InterPro"/>
</dbReference>
<dbReference type="PANTHER" id="PTHR23128">
    <property type="entry name" value="SERPENTINE RECEPTOR, CLASS E (EPSILON)-RELATED"/>
    <property type="match status" value="1"/>
</dbReference>
<dbReference type="PANTHER" id="PTHR23128:SF132">
    <property type="entry name" value="SERPENTINE RECEPTOR, CLASS E (EPSILON)-RELATED"/>
    <property type="match status" value="1"/>
</dbReference>
<dbReference type="GO" id="GO:0007606">
    <property type="term" value="P:sensory perception of chemical stimulus"/>
    <property type="evidence" value="ECO:0007669"/>
    <property type="project" value="InterPro"/>
</dbReference>
<protein>
    <submittedName>
        <fullName evidence="3">Uncharacterized protein</fullName>
    </submittedName>
</protein>
<feature type="transmembrane region" description="Helical" evidence="2">
    <location>
        <begin position="25"/>
        <end position="44"/>
    </location>
</feature>
<dbReference type="AlphaFoldDB" id="A0A016TYK5"/>
<dbReference type="Proteomes" id="UP000024635">
    <property type="component" value="Unassembled WGS sequence"/>
</dbReference>
<comment type="caution">
    <text evidence="3">The sequence shown here is derived from an EMBL/GenBank/DDBJ whole genome shotgun (WGS) entry which is preliminary data.</text>
</comment>
<keyword evidence="4" id="KW-1185">Reference proteome</keyword>
<accession>A0A016TYK5</accession>
<feature type="transmembrane region" description="Helical" evidence="2">
    <location>
        <begin position="151"/>
        <end position="172"/>
    </location>
</feature>
<dbReference type="OrthoDB" id="5877454at2759"/>
<evidence type="ECO:0000313" key="3">
    <source>
        <dbReference type="EMBL" id="EYC07905.1"/>
    </source>
</evidence>
<keyword evidence="2" id="KW-0472">Membrane</keyword>
<evidence type="ECO:0000256" key="1">
    <source>
        <dbReference type="ARBA" id="ARBA00006803"/>
    </source>
</evidence>
<sequence length="244" mass="28307">MLGEIVIERQFAFYLVADYEKNQRLWISTGIVILSRLLTLLFTFSIMTEIYPHTCAIVGSSVSVVFFVIFATFMYRRNYSRLVELRSGVVSTRTINTLCAKFQLIENVRVMKFVMVAFCIAGILMAIGLIMLSLAFYVFRRTFRKAQVCFALLDLLVALSTTGCFLAFLLLVGECRRILRDCTFVRMLFPSLASRVLSPYKQEKSSNILKPILVRYVSFPRISLFSLWFDDIWVFHRIKESLNW</sequence>
<keyword evidence="2" id="KW-0812">Transmembrane</keyword>
<dbReference type="Pfam" id="PF03125">
    <property type="entry name" value="Sre"/>
    <property type="match status" value="1"/>
</dbReference>